<feature type="active site" description="Proton acceptor" evidence="7">
    <location>
        <position position="670"/>
    </location>
</feature>
<protein>
    <recommendedName>
        <fullName evidence="8">Patatin</fullName>
        <ecNumber evidence="8">3.1.1.-</ecNumber>
    </recommendedName>
</protein>
<dbReference type="SUPFAM" id="SSF52151">
    <property type="entry name" value="FabD/lysophospholipase-like"/>
    <property type="match status" value="2"/>
</dbReference>
<dbReference type="CDD" id="cd07214">
    <property type="entry name" value="Pat17_isozyme_like"/>
    <property type="match status" value="2"/>
</dbReference>
<evidence type="ECO:0000256" key="7">
    <source>
        <dbReference type="PROSITE-ProRule" id="PRU01161"/>
    </source>
</evidence>
<dbReference type="InterPro" id="IPR016035">
    <property type="entry name" value="Acyl_Trfase/lysoPLipase"/>
</dbReference>
<evidence type="ECO:0000313" key="10">
    <source>
        <dbReference type="EnsemblPlants" id="ONIVA08G20110.1"/>
    </source>
</evidence>
<feature type="short sequence motif" description="DGA/G" evidence="7">
    <location>
        <begin position="670"/>
        <end position="672"/>
    </location>
</feature>
<feature type="active site" description="Nucleophile" evidence="7">
    <location>
        <position position="92"/>
    </location>
</feature>
<feature type="short sequence motif" description="GXSXG" evidence="7">
    <location>
        <begin position="522"/>
        <end position="526"/>
    </location>
</feature>
<accession>A0A0E0IDC7</accession>
<dbReference type="HOGENOM" id="CLU_016591_0_0_1"/>
<reference evidence="10" key="1">
    <citation type="submission" date="2015-04" db="UniProtKB">
        <authorList>
            <consortium name="EnsemblPlants"/>
        </authorList>
    </citation>
    <scope>IDENTIFICATION</scope>
    <source>
        <strain evidence="10">SL10</strain>
    </source>
</reference>
<dbReference type="GO" id="GO:0047372">
    <property type="term" value="F:monoacylglycerol lipase activity"/>
    <property type="evidence" value="ECO:0007669"/>
    <property type="project" value="TreeGrafter"/>
</dbReference>
<evidence type="ECO:0000256" key="2">
    <source>
        <dbReference type="ARBA" id="ARBA00022801"/>
    </source>
</evidence>
<evidence type="ECO:0000256" key="6">
    <source>
        <dbReference type="ARBA" id="ARBA00025642"/>
    </source>
</evidence>
<dbReference type="EC" id="3.1.1.-" evidence="8"/>
<keyword evidence="2 7" id="KW-0378">Hydrolase</keyword>
<evidence type="ECO:0000259" key="9">
    <source>
        <dbReference type="PROSITE" id="PS51635"/>
    </source>
</evidence>
<dbReference type="STRING" id="4536.A0A0E0IDC7"/>
<dbReference type="Gramene" id="ONIVA08G20110.1">
    <property type="protein sequence ID" value="ONIVA08G20110.1"/>
    <property type="gene ID" value="ONIVA08G20110"/>
</dbReference>
<sequence>MAPTTNQSSGSAPLTVNPVVQRAVGAQLPSPCTPMSSPPSYGSIVTVLSIDGGGVRGIIPGTILASLEEKLQELDGADARIADYFDVIAGTSTGGLVTAMLTAPNDQGRPLFAAKDINNFYLEHCPKIFPPRSMAGPKYDGKYLHSVVQSLLGDKRVNETITNVVIPTFDIKLLQPITFSRYDAQNDVSKNALLSDVCISTSAAPTYLPGHRFETTDKDGKPREFNLVDGGVAANNPTLLAMTHVSKQILLGNQDFFPIKPADYGKFMILSLGTGTAKIEEKYDAVQSGKWGMINWVYHDGSSPLMDSFSQASADLVDIHASVLFQALRCEKSYLRIQDDELTGDTASVDVSTPENLNRLVEVGKALLNKRACKVNLETGKNEPDMDRKTNEEELENFAKMLSDERKARLQKKASFQNTHKIISRCFVFPMSPVQTPEQSNGSLTLNPVVERVLSRGKSLLSPSTPRSPPPSYGSIVTVLSIDGGGVRGIIPGTILAFLEEKLQELDGAEARLANYFDVIAGTSTGGLVTAMLAAPNGNGDPLFAARDINDFYLEHCPRIFPPASKGPLGLFKSMTGPKYDGRHLHSVVQQLLGDKRVGSTITNIVVPTFDIKLLQPTIFSTYDARKDVSKNALLSDVCISTSAAPTYLPGHRFQTTDKDGEPREFNLVDGGVAANNPTLLAMTHVTKQILLGNHDFFPIKPADYGKFMILSLGTGSAKIEQKFDAVESGRWGVLGWLFNKGATPLIDSFSQASADLVDIHASVLFQALHCEKRYLRIQDDELTGDAASVDVSTPENLQRLVGVGKALLKKQACKVDLETGKNEPDMNRKTNEEELVLFAEMLSRERKARLQKKQGSMKI</sequence>
<keyword evidence="3" id="KW-0611">Plant defense</keyword>
<dbReference type="EnsemblPlants" id="ONIVA08G20110.1">
    <property type="protein sequence ID" value="ONIVA08G20110.1"/>
    <property type="gene ID" value="ONIVA08G20110"/>
</dbReference>
<dbReference type="PANTHER" id="PTHR32176:SF103">
    <property type="entry name" value="OS08G0376550 PROTEIN"/>
    <property type="match status" value="1"/>
</dbReference>
<keyword evidence="5 7" id="KW-0443">Lipid metabolism</keyword>
<comment type="function">
    <text evidence="8">Lipolytic acyl hydrolase (LAH).</text>
</comment>
<dbReference type="PROSITE" id="PS51635">
    <property type="entry name" value="PNPLA"/>
    <property type="match status" value="2"/>
</dbReference>
<dbReference type="FunFam" id="3.40.1090.10:FF:000005">
    <property type="entry name" value="Patatin"/>
    <property type="match status" value="2"/>
</dbReference>
<evidence type="ECO:0000256" key="4">
    <source>
        <dbReference type="ARBA" id="ARBA00022963"/>
    </source>
</evidence>
<dbReference type="GO" id="GO:0006952">
    <property type="term" value="P:defense response"/>
    <property type="evidence" value="ECO:0007669"/>
    <property type="project" value="UniProtKB-KW"/>
</dbReference>
<dbReference type="OMA" id="YHISIVF"/>
<name>A0A0E0IDC7_ORYNI</name>
<feature type="active site" description="Nucleophile" evidence="7">
    <location>
        <position position="524"/>
    </location>
</feature>
<evidence type="ECO:0000256" key="5">
    <source>
        <dbReference type="ARBA" id="ARBA00023098"/>
    </source>
</evidence>
<organism evidence="10">
    <name type="scientific">Oryza nivara</name>
    <name type="common">Indian wild rice</name>
    <name type="synonym">Oryza sativa f. spontanea</name>
    <dbReference type="NCBI Taxonomy" id="4536"/>
    <lineage>
        <taxon>Eukaryota</taxon>
        <taxon>Viridiplantae</taxon>
        <taxon>Streptophyta</taxon>
        <taxon>Embryophyta</taxon>
        <taxon>Tracheophyta</taxon>
        <taxon>Spermatophyta</taxon>
        <taxon>Magnoliopsida</taxon>
        <taxon>Liliopsida</taxon>
        <taxon>Poales</taxon>
        <taxon>Poaceae</taxon>
        <taxon>BOP clade</taxon>
        <taxon>Oryzoideae</taxon>
        <taxon>Oryzeae</taxon>
        <taxon>Oryzinae</taxon>
        <taxon>Oryza</taxon>
    </lineage>
</organism>
<feature type="domain" description="PNPLA" evidence="9">
    <location>
        <begin position="48"/>
        <end position="242"/>
    </location>
</feature>
<keyword evidence="4 7" id="KW-0442">Lipid degradation</keyword>
<dbReference type="eggNOG" id="KOG0513">
    <property type="taxonomic scope" value="Eukaryota"/>
</dbReference>
<feature type="active site" description="Proton acceptor" evidence="7">
    <location>
        <position position="229"/>
    </location>
</feature>
<dbReference type="GO" id="GO:0004620">
    <property type="term" value="F:phospholipase activity"/>
    <property type="evidence" value="ECO:0007669"/>
    <property type="project" value="TreeGrafter"/>
</dbReference>
<dbReference type="PANTHER" id="PTHR32176">
    <property type="entry name" value="XYLOSE ISOMERASE"/>
    <property type="match status" value="1"/>
</dbReference>
<comment type="similarity">
    <text evidence="1 8">Belongs to the patatin family.</text>
</comment>
<keyword evidence="11" id="KW-1185">Reference proteome</keyword>
<feature type="short sequence motif" description="GXSXG" evidence="7">
    <location>
        <begin position="90"/>
        <end position="94"/>
    </location>
</feature>
<comment type="function">
    <text evidence="6">Possesses non-specific lipolytic acyl hydrolase (LAH) activity. Hydrolyzes phospholipids as well as galactolipids. May play a role in disease resistance.</text>
</comment>
<comment type="domain">
    <text evidence="8">The nitrogen atoms of the two glycine residues in the GGXR motif define the oxyanion hole, and stabilize the oxyanion that forms during the nucleophilic attack by the catalytic serine during substrate cleavage.</text>
</comment>
<feature type="short sequence motif" description="GXGXXG" evidence="7">
    <location>
        <begin position="52"/>
        <end position="57"/>
    </location>
</feature>
<dbReference type="Gene3D" id="3.40.1090.10">
    <property type="entry name" value="Cytosolic phospholipase A2 catalytic domain"/>
    <property type="match status" value="2"/>
</dbReference>
<reference evidence="10" key="2">
    <citation type="submission" date="2018-04" db="EMBL/GenBank/DDBJ databases">
        <title>OnivRS2 (Oryza nivara Reference Sequence Version 2).</title>
        <authorList>
            <person name="Zhang J."/>
            <person name="Kudrna D."/>
            <person name="Lee S."/>
            <person name="Talag J."/>
            <person name="Rajasekar S."/>
            <person name="Welchert J."/>
            <person name="Hsing Y.-I."/>
            <person name="Wing R.A."/>
        </authorList>
    </citation>
    <scope>NUCLEOTIDE SEQUENCE [LARGE SCALE GENOMIC DNA]</scope>
    <source>
        <strain evidence="10">SL10</strain>
    </source>
</reference>
<evidence type="ECO:0000313" key="11">
    <source>
        <dbReference type="Proteomes" id="UP000006591"/>
    </source>
</evidence>
<dbReference type="Pfam" id="PF01734">
    <property type="entry name" value="Patatin"/>
    <property type="match status" value="2"/>
</dbReference>
<feature type="short sequence motif" description="DGA/G" evidence="7">
    <location>
        <begin position="229"/>
        <end position="231"/>
    </location>
</feature>
<dbReference type="Proteomes" id="UP000006591">
    <property type="component" value="Chromosome 8"/>
</dbReference>
<dbReference type="InterPro" id="IPR002641">
    <property type="entry name" value="PNPLA_dom"/>
</dbReference>
<evidence type="ECO:0000256" key="1">
    <source>
        <dbReference type="ARBA" id="ARBA00010240"/>
    </source>
</evidence>
<evidence type="ECO:0000256" key="3">
    <source>
        <dbReference type="ARBA" id="ARBA00022821"/>
    </source>
</evidence>
<dbReference type="GO" id="GO:0016042">
    <property type="term" value="P:lipid catabolic process"/>
    <property type="evidence" value="ECO:0007669"/>
    <property type="project" value="UniProtKB-UniRule"/>
</dbReference>
<feature type="domain" description="PNPLA" evidence="9">
    <location>
        <begin position="480"/>
        <end position="683"/>
    </location>
</feature>
<feature type="short sequence motif" description="GXGXXG" evidence="7">
    <location>
        <begin position="484"/>
        <end position="489"/>
    </location>
</feature>
<evidence type="ECO:0000256" key="8">
    <source>
        <dbReference type="RuleBase" id="RU361262"/>
    </source>
</evidence>
<proteinExistence type="inferred from homology"/>
<dbReference type="AlphaFoldDB" id="A0A0E0IDC7"/>